<protein>
    <submittedName>
        <fullName evidence="2">Uncharacterized protein</fullName>
    </submittedName>
</protein>
<reference evidence="2 3" key="1">
    <citation type="submission" date="2018-02" db="EMBL/GenBank/DDBJ databases">
        <title>The genomes of Aspergillus section Nigri reveals drivers in fungal speciation.</title>
        <authorList>
            <consortium name="DOE Joint Genome Institute"/>
            <person name="Vesth T.C."/>
            <person name="Nybo J."/>
            <person name="Theobald S."/>
            <person name="Brandl J."/>
            <person name="Frisvad J.C."/>
            <person name="Nielsen K.F."/>
            <person name="Lyhne E.K."/>
            <person name="Kogle M.E."/>
            <person name="Kuo A."/>
            <person name="Riley R."/>
            <person name="Clum A."/>
            <person name="Nolan M."/>
            <person name="Lipzen A."/>
            <person name="Salamov A."/>
            <person name="Henrissat B."/>
            <person name="Wiebenga A."/>
            <person name="De vries R.P."/>
            <person name="Grigoriev I.V."/>
            <person name="Mortensen U.H."/>
            <person name="Andersen M.R."/>
            <person name="Baker S.E."/>
        </authorList>
    </citation>
    <scope>NUCLEOTIDE SEQUENCE [LARGE SCALE GENOMIC DNA]</scope>
    <source>
        <strain evidence="2 3">CBS 707.79</strain>
    </source>
</reference>
<keyword evidence="1" id="KW-0732">Signal</keyword>
<evidence type="ECO:0000313" key="3">
    <source>
        <dbReference type="Proteomes" id="UP000247810"/>
    </source>
</evidence>
<dbReference type="VEuPathDB" id="FungiDB:BO71DRAFT_182182"/>
<evidence type="ECO:0000256" key="1">
    <source>
        <dbReference type="SAM" id="SignalP"/>
    </source>
</evidence>
<evidence type="ECO:0000313" key="2">
    <source>
        <dbReference type="EMBL" id="PYH87481.1"/>
    </source>
</evidence>
<feature type="signal peptide" evidence="1">
    <location>
        <begin position="1"/>
        <end position="21"/>
    </location>
</feature>
<dbReference type="InterPro" id="IPR029063">
    <property type="entry name" value="SAM-dependent_MTases_sf"/>
</dbReference>
<dbReference type="AlphaFoldDB" id="A0A319CT12"/>
<feature type="chain" id="PRO_5016412731" evidence="1">
    <location>
        <begin position="22"/>
        <end position="139"/>
    </location>
</feature>
<dbReference type="Proteomes" id="UP000247810">
    <property type="component" value="Unassembled WGS sequence"/>
</dbReference>
<organism evidence="2 3">
    <name type="scientific">Aspergillus ellipticus CBS 707.79</name>
    <dbReference type="NCBI Taxonomy" id="1448320"/>
    <lineage>
        <taxon>Eukaryota</taxon>
        <taxon>Fungi</taxon>
        <taxon>Dikarya</taxon>
        <taxon>Ascomycota</taxon>
        <taxon>Pezizomycotina</taxon>
        <taxon>Eurotiomycetes</taxon>
        <taxon>Eurotiomycetidae</taxon>
        <taxon>Eurotiales</taxon>
        <taxon>Aspergillaceae</taxon>
        <taxon>Aspergillus</taxon>
        <taxon>Aspergillus subgen. Circumdati</taxon>
    </lineage>
</organism>
<dbReference type="STRING" id="1448320.A0A319CT12"/>
<keyword evidence="3" id="KW-1185">Reference proteome</keyword>
<gene>
    <name evidence="2" type="ORF">BO71DRAFT_182182</name>
</gene>
<proteinExistence type="predicted"/>
<dbReference type="OrthoDB" id="276151at2759"/>
<dbReference type="SUPFAM" id="SSF53335">
    <property type="entry name" value="S-adenosyl-L-methionine-dependent methyltransferases"/>
    <property type="match status" value="1"/>
</dbReference>
<name>A0A319CT12_9EURO</name>
<dbReference type="EMBL" id="KZ826233">
    <property type="protein sequence ID" value="PYH87481.1"/>
    <property type="molecule type" value="Genomic_DNA"/>
</dbReference>
<sequence>MGCACVCVDCLCLCIGGGGWCSSCALQPSMRPQWALRHAQLLAPSPRGNLICMEWPRHKDPLLPGPPYGLSSEAYMEHLSHPGERIPYDAQGRCKRDPLRKPSERGLERVAYWQPARAHHTGMSADGEVLDRVSIWRRR</sequence>
<dbReference type="Gene3D" id="3.40.50.150">
    <property type="entry name" value="Vaccinia Virus protein VP39"/>
    <property type="match status" value="1"/>
</dbReference>
<accession>A0A319CT12</accession>